<evidence type="ECO:0000313" key="1">
    <source>
        <dbReference type="EMBL" id="KAF9662296.1"/>
    </source>
</evidence>
<dbReference type="EMBL" id="JADGMS010000018">
    <property type="protein sequence ID" value="KAF9662296.1"/>
    <property type="molecule type" value="Genomic_DNA"/>
</dbReference>
<proteinExistence type="predicted"/>
<protein>
    <recommendedName>
        <fullName evidence="3">RING/U-box superfamily protein</fullName>
    </recommendedName>
</protein>
<keyword evidence="2" id="KW-1185">Reference proteome</keyword>
<dbReference type="AlphaFoldDB" id="A0A835J399"/>
<dbReference type="OrthoDB" id="1630758at2759"/>
<accession>A0A835J399</accession>
<name>A0A835J399_9ROSI</name>
<organism evidence="1 2">
    <name type="scientific">Salix dunnii</name>
    <dbReference type="NCBI Taxonomy" id="1413687"/>
    <lineage>
        <taxon>Eukaryota</taxon>
        <taxon>Viridiplantae</taxon>
        <taxon>Streptophyta</taxon>
        <taxon>Embryophyta</taxon>
        <taxon>Tracheophyta</taxon>
        <taxon>Spermatophyta</taxon>
        <taxon>Magnoliopsida</taxon>
        <taxon>eudicotyledons</taxon>
        <taxon>Gunneridae</taxon>
        <taxon>Pentapetalae</taxon>
        <taxon>rosids</taxon>
        <taxon>fabids</taxon>
        <taxon>Malpighiales</taxon>
        <taxon>Salicaceae</taxon>
        <taxon>Saliceae</taxon>
        <taxon>Salix</taxon>
    </lineage>
</organism>
<gene>
    <name evidence="1" type="ORF">SADUNF_Sadunf18G0038300</name>
</gene>
<dbReference type="Proteomes" id="UP000657918">
    <property type="component" value="Unassembled WGS sequence"/>
</dbReference>
<evidence type="ECO:0000313" key="2">
    <source>
        <dbReference type="Proteomes" id="UP000657918"/>
    </source>
</evidence>
<evidence type="ECO:0008006" key="3">
    <source>
        <dbReference type="Google" id="ProtNLM"/>
    </source>
</evidence>
<comment type="caution">
    <text evidence="1">The sequence shown here is derived from an EMBL/GenBank/DDBJ whole genome shotgun (WGS) entry which is preliminary data.</text>
</comment>
<reference evidence="1 2" key="1">
    <citation type="submission" date="2020-10" db="EMBL/GenBank/DDBJ databases">
        <title>Plant Genome Project.</title>
        <authorList>
            <person name="Zhang R.-G."/>
        </authorList>
    </citation>
    <scope>NUCLEOTIDE SEQUENCE [LARGE SCALE GENOMIC DNA]</scope>
    <source>
        <strain evidence="1">FAFU-HL-1</strain>
        <tissue evidence="1">Leaf</tissue>
    </source>
</reference>
<sequence length="145" mass="16400">MENPLELDLDHACLYRQLFSVGFQFEGDGDDVLSVEQFILTRFFSSLKANALFIITCSVVISKNTTKGGAHLQMKLADNHSAPLFCFLLQIIDYSYFCLLPRYLSFMNTRSKACPFCRGSLMRVNSEDSWVLTCNTEVVDTEAIS</sequence>